<protein>
    <recommendedName>
        <fullName evidence="1">BTB domain-containing protein</fullName>
    </recommendedName>
</protein>
<keyword evidence="3" id="KW-1185">Reference proteome</keyword>
<dbReference type="Gene3D" id="3.30.710.10">
    <property type="entry name" value="Potassium Channel Kv1.1, Chain A"/>
    <property type="match status" value="1"/>
</dbReference>
<feature type="non-terminal residue" evidence="2">
    <location>
        <position position="120"/>
    </location>
</feature>
<dbReference type="PANTHER" id="PTHR22744">
    <property type="entry name" value="HELIX LOOP HELIX PROTEIN 21-RELATED"/>
    <property type="match status" value="1"/>
</dbReference>
<name>A0AAV5WFQ0_9BILA</name>
<dbReference type="PANTHER" id="PTHR22744:SF14">
    <property type="entry name" value="BTB DOMAIN-CONTAINING PROTEIN-RELATED"/>
    <property type="match status" value="1"/>
</dbReference>
<accession>A0AAV5WFQ0</accession>
<dbReference type="InterPro" id="IPR000210">
    <property type="entry name" value="BTB/POZ_dom"/>
</dbReference>
<comment type="caution">
    <text evidence="2">The sequence shown here is derived from an EMBL/GenBank/DDBJ whole genome shotgun (WGS) entry which is preliminary data.</text>
</comment>
<organism evidence="2 3">
    <name type="scientific">Pristionchus fissidentatus</name>
    <dbReference type="NCBI Taxonomy" id="1538716"/>
    <lineage>
        <taxon>Eukaryota</taxon>
        <taxon>Metazoa</taxon>
        <taxon>Ecdysozoa</taxon>
        <taxon>Nematoda</taxon>
        <taxon>Chromadorea</taxon>
        <taxon>Rhabditida</taxon>
        <taxon>Rhabditina</taxon>
        <taxon>Diplogasteromorpha</taxon>
        <taxon>Diplogasteroidea</taxon>
        <taxon>Neodiplogasteridae</taxon>
        <taxon>Pristionchus</taxon>
    </lineage>
</organism>
<reference evidence="2" key="1">
    <citation type="submission" date="2023-10" db="EMBL/GenBank/DDBJ databases">
        <title>Genome assembly of Pristionchus species.</title>
        <authorList>
            <person name="Yoshida K."/>
            <person name="Sommer R.J."/>
        </authorList>
    </citation>
    <scope>NUCLEOTIDE SEQUENCE</scope>
    <source>
        <strain evidence="2">RS5133</strain>
    </source>
</reference>
<feature type="domain" description="BTB" evidence="1">
    <location>
        <begin position="2"/>
        <end position="59"/>
    </location>
</feature>
<proteinExistence type="predicted"/>
<dbReference type="Pfam" id="PF00651">
    <property type="entry name" value="BTB"/>
    <property type="match status" value="1"/>
</dbReference>
<dbReference type="AlphaFoldDB" id="A0AAV5WFQ0"/>
<evidence type="ECO:0000313" key="2">
    <source>
        <dbReference type="EMBL" id="GMT29691.1"/>
    </source>
</evidence>
<dbReference type="Proteomes" id="UP001432322">
    <property type="component" value="Unassembled WGS sequence"/>
</dbReference>
<dbReference type="EMBL" id="BTSY01000005">
    <property type="protein sequence ID" value="GMT29691.1"/>
    <property type="molecule type" value="Genomic_DNA"/>
</dbReference>
<sequence>MKEIELKDLCCEEFIELLLVIYPSYRQITFDSYEFILALADRFQMKYATDQAEDYANKTKKLEIGAKLLLADQYRLELLKTHCMNSFKTAEDVTNLKDTPEFIQFSDAMNSSLLKKLFEL</sequence>
<evidence type="ECO:0000313" key="3">
    <source>
        <dbReference type="Proteomes" id="UP001432322"/>
    </source>
</evidence>
<dbReference type="InterPro" id="IPR011333">
    <property type="entry name" value="SKP1/BTB/POZ_sf"/>
</dbReference>
<evidence type="ECO:0000259" key="1">
    <source>
        <dbReference type="Pfam" id="PF00651"/>
    </source>
</evidence>
<dbReference type="SUPFAM" id="SSF54695">
    <property type="entry name" value="POZ domain"/>
    <property type="match status" value="1"/>
</dbReference>
<gene>
    <name evidence="2" type="ORF">PFISCL1PPCAC_20988</name>
</gene>